<dbReference type="EMBL" id="CP023275">
    <property type="protein sequence ID" value="ATB69783.1"/>
    <property type="molecule type" value="Genomic_DNA"/>
</dbReference>
<gene>
    <name evidence="1" type="ORF">SJPD1_1678</name>
</gene>
<evidence type="ECO:0000313" key="2">
    <source>
        <dbReference type="Proteomes" id="UP000217349"/>
    </source>
</evidence>
<dbReference type="RefSeq" id="WP_096046741.1">
    <property type="nucleotide sequence ID" value="NZ_CP023275.1"/>
</dbReference>
<dbReference type="OrthoDB" id="5340043at2"/>
<organism evidence="1 2">
    <name type="scientific">Sulfurospirillum diekertiae</name>
    <dbReference type="NCBI Taxonomy" id="1854492"/>
    <lineage>
        <taxon>Bacteria</taxon>
        <taxon>Pseudomonadati</taxon>
        <taxon>Campylobacterota</taxon>
        <taxon>Epsilonproteobacteria</taxon>
        <taxon>Campylobacterales</taxon>
        <taxon>Sulfurospirillaceae</taxon>
        <taxon>Sulfurospirillum</taxon>
    </lineage>
</organism>
<reference evidence="2" key="1">
    <citation type="submission" date="2017-09" db="EMBL/GenBank/DDBJ databases">
        <title>The complete genome of Sulfurospirillum sp. JPD-1.</title>
        <authorList>
            <person name="Goris T."/>
        </authorList>
    </citation>
    <scope>NUCLEOTIDE SEQUENCE [LARGE SCALE GENOMIC DNA]</scope>
    <source>
        <strain evidence="2">JPD-1</strain>
    </source>
</reference>
<accession>A0A290HE26</accession>
<sequence length="104" mass="12196">MVEQNLLSAQQYAVKHKMSTFAVLKLINAKKLKTIKKNVEGEEIEYIIDETLPSNVTVHNEATAEPEKNEKIDYEIEFHKLLSKYIELQEKYTQLIEEKNRAMK</sequence>
<dbReference type="AlphaFoldDB" id="A0A290HE26"/>
<protein>
    <submittedName>
        <fullName evidence="1">Uncharacterized protein</fullName>
    </submittedName>
</protein>
<name>A0A290HE26_9BACT</name>
<proteinExistence type="predicted"/>
<evidence type="ECO:0000313" key="1">
    <source>
        <dbReference type="EMBL" id="ATB69783.1"/>
    </source>
</evidence>
<dbReference type="KEGG" id="sulj:SJPD1_1678"/>
<dbReference type="Proteomes" id="UP000217349">
    <property type="component" value="Chromosome"/>
</dbReference>